<proteinExistence type="predicted"/>
<feature type="transmembrane region" description="Helical" evidence="1">
    <location>
        <begin position="115"/>
        <end position="134"/>
    </location>
</feature>
<dbReference type="EMBL" id="JBHUHO010000030">
    <property type="protein sequence ID" value="MFD2116558.1"/>
    <property type="molecule type" value="Genomic_DNA"/>
</dbReference>
<keyword evidence="1" id="KW-1133">Transmembrane helix</keyword>
<accession>A0ABW4YLK2</accession>
<dbReference type="Proteomes" id="UP001597362">
    <property type="component" value="Unassembled WGS sequence"/>
</dbReference>
<keyword evidence="1" id="KW-0812">Transmembrane</keyword>
<keyword evidence="1" id="KW-0472">Membrane</keyword>
<organism evidence="2 3">
    <name type="scientific">Paenibacillus yanchengensis</name>
    <dbReference type="NCBI Taxonomy" id="2035833"/>
    <lineage>
        <taxon>Bacteria</taxon>
        <taxon>Bacillati</taxon>
        <taxon>Bacillota</taxon>
        <taxon>Bacilli</taxon>
        <taxon>Bacillales</taxon>
        <taxon>Paenibacillaceae</taxon>
        <taxon>Paenibacillus</taxon>
    </lineage>
</organism>
<evidence type="ECO:0000256" key="1">
    <source>
        <dbReference type="SAM" id="Phobius"/>
    </source>
</evidence>
<protein>
    <submittedName>
        <fullName evidence="2">DUF1700 domain-containing protein</fullName>
    </submittedName>
</protein>
<dbReference type="Pfam" id="PF22564">
    <property type="entry name" value="HAAS"/>
    <property type="match status" value="1"/>
</dbReference>
<evidence type="ECO:0000313" key="2">
    <source>
        <dbReference type="EMBL" id="MFD2116558.1"/>
    </source>
</evidence>
<evidence type="ECO:0000313" key="3">
    <source>
        <dbReference type="Proteomes" id="UP001597362"/>
    </source>
</evidence>
<gene>
    <name evidence="2" type="ORF">ACFSJH_12570</name>
</gene>
<dbReference type="RefSeq" id="WP_377772827.1">
    <property type="nucleotide sequence ID" value="NZ_JBHUHO010000030.1"/>
</dbReference>
<comment type="caution">
    <text evidence="2">The sequence shown here is derived from an EMBL/GenBank/DDBJ whole genome shotgun (WGS) entry which is preliminary data.</text>
</comment>
<feature type="transmembrane region" description="Helical" evidence="1">
    <location>
        <begin position="81"/>
        <end position="108"/>
    </location>
</feature>
<feature type="transmembrane region" description="Helical" evidence="1">
    <location>
        <begin position="140"/>
        <end position="160"/>
    </location>
</feature>
<keyword evidence="3" id="KW-1185">Reference proteome</keyword>
<name>A0ABW4YLK2_9BACL</name>
<sequence>MNKQIFLEQLAKQLKSLSKSERDEIIHDYIEYFAVGMSEGKTEQDIIYALGTPKQIGKELLATYHIDNASTTASLTNILRAVWAVIGLSFFNVIVVLAPFVALIGIVFAGWSAGISFLAAPILFIINIIIYPNTFLLFDLFASLGLCSIGFFLLIGMYYTTKFFIKMLAKYLKFNARFIRGGLQHE</sequence>
<reference evidence="3" key="1">
    <citation type="journal article" date="2019" name="Int. J. Syst. Evol. Microbiol.">
        <title>The Global Catalogue of Microorganisms (GCM) 10K type strain sequencing project: providing services to taxonomists for standard genome sequencing and annotation.</title>
        <authorList>
            <consortium name="The Broad Institute Genomics Platform"/>
            <consortium name="The Broad Institute Genome Sequencing Center for Infectious Disease"/>
            <person name="Wu L."/>
            <person name="Ma J."/>
        </authorList>
    </citation>
    <scope>NUCLEOTIDE SEQUENCE [LARGE SCALE GENOMIC DNA]</scope>
    <source>
        <strain evidence="3">GH52</strain>
    </source>
</reference>